<dbReference type="Proteomes" id="UP000316238">
    <property type="component" value="Unassembled WGS sequence"/>
</dbReference>
<dbReference type="AlphaFoldDB" id="A0A521FYG4"/>
<evidence type="ECO:0000259" key="1">
    <source>
        <dbReference type="Pfam" id="PF01609"/>
    </source>
</evidence>
<comment type="caution">
    <text evidence="2">The sequence shown here is derived from an EMBL/GenBank/DDBJ whole genome shotgun (WGS) entry which is preliminary data.</text>
</comment>
<dbReference type="GO" id="GO:0004519">
    <property type="term" value="F:endonuclease activity"/>
    <property type="evidence" value="ECO:0007669"/>
    <property type="project" value="UniProtKB-KW"/>
</dbReference>
<sequence length="121" mass="13980">MILAAAFCTGRKHDFQLFQESGIKLPPHVVLLADAGYQGVAKIHPNSQTSFKKTKLHPLDKEQKTSNRALSRKRIVIEHIFRKLKVFRILSERYRNRKKRFGLRFSLIAAVYNMELKIACG</sequence>
<dbReference type="Pfam" id="PF01609">
    <property type="entry name" value="DDE_Tnp_1"/>
    <property type="match status" value="1"/>
</dbReference>
<keyword evidence="2" id="KW-0540">Nuclease</keyword>
<keyword evidence="2" id="KW-0255">Endonuclease</keyword>
<accession>A0A521FYG4</accession>
<dbReference type="GO" id="GO:0003677">
    <property type="term" value="F:DNA binding"/>
    <property type="evidence" value="ECO:0007669"/>
    <property type="project" value="InterPro"/>
</dbReference>
<dbReference type="GO" id="GO:0006313">
    <property type="term" value="P:DNA transposition"/>
    <property type="evidence" value="ECO:0007669"/>
    <property type="project" value="InterPro"/>
</dbReference>
<keyword evidence="2" id="KW-0378">Hydrolase</keyword>
<dbReference type="GO" id="GO:0004803">
    <property type="term" value="F:transposase activity"/>
    <property type="evidence" value="ECO:0007669"/>
    <property type="project" value="InterPro"/>
</dbReference>
<protein>
    <submittedName>
        <fullName evidence="2">DDE superfamily endonuclease</fullName>
    </submittedName>
</protein>
<evidence type="ECO:0000313" key="3">
    <source>
        <dbReference type="Proteomes" id="UP000316238"/>
    </source>
</evidence>
<proteinExistence type="predicted"/>
<reference evidence="2" key="1">
    <citation type="submission" date="2017-07" db="EMBL/GenBank/DDBJ databases">
        <title>The cable genome - Insights into the physiology and evolution of filamentous bacteria capable of sulfide oxidation via long distance electron transfer.</title>
        <authorList>
            <person name="Thorup C."/>
            <person name="Bjerg J.T."/>
            <person name="Schreiber L."/>
            <person name="Nielsen L.P."/>
            <person name="Kjeldsen K.U."/>
            <person name="Boesen T."/>
            <person name="Boggild A."/>
            <person name="Meysman F."/>
            <person name="Geelhoed J."/>
            <person name="Schramm A."/>
        </authorList>
    </citation>
    <scope>NUCLEOTIDE SEQUENCE [LARGE SCALE GENOMIC DNA]</scope>
    <source>
        <strain evidence="2">GS</strain>
    </source>
</reference>
<gene>
    <name evidence="2" type="ORF">CDV28_1583</name>
</gene>
<feature type="domain" description="Transposase IS4-like" evidence="1">
    <location>
        <begin position="2"/>
        <end position="114"/>
    </location>
</feature>
<dbReference type="InterPro" id="IPR002559">
    <property type="entry name" value="Transposase_11"/>
</dbReference>
<evidence type="ECO:0000313" key="2">
    <source>
        <dbReference type="EMBL" id="TAA73805.1"/>
    </source>
</evidence>
<name>A0A521FYG4_9BACT</name>
<organism evidence="2 3">
    <name type="scientific">Candidatus Electronema aureum</name>
    <dbReference type="NCBI Taxonomy" id="2005002"/>
    <lineage>
        <taxon>Bacteria</taxon>
        <taxon>Pseudomonadati</taxon>
        <taxon>Thermodesulfobacteriota</taxon>
        <taxon>Desulfobulbia</taxon>
        <taxon>Desulfobulbales</taxon>
        <taxon>Desulfobulbaceae</taxon>
        <taxon>Candidatus Electronema</taxon>
    </lineage>
</organism>
<keyword evidence="3" id="KW-1185">Reference proteome</keyword>
<dbReference type="EMBL" id="NQJD01000058">
    <property type="protein sequence ID" value="TAA73805.1"/>
    <property type="molecule type" value="Genomic_DNA"/>
</dbReference>